<dbReference type="eggNOG" id="COG3345">
    <property type="taxonomic scope" value="Bacteria"/>
</dbReference>
<proteinExistence type="inferred from homology"/>
<evidence type="ECO:0000256" key="3">
    <source>
        <dbReference type="ARBA" id="ARBA00023295"/>
    </source>
</evidence>
<dbReference type="GO" id="GO:0004553">
    <property type="term" value="F:hydrolase activity, hydrolyzing O-glycosyl compounds"/>
    <property type="evidence" value="ECO:0007669"/>
    <property type="project" value="InterPro"/>
</dbReference>
<comment type="similarity">
    <text evidence="1">Belongs to the glycosyl hydrolase 27 family.</text>
</comment>
<reference evidence="5 6" key="1">
    <citation type="journal article" date="2014" name="PLoS ONE">
        <title>The first complete genome sequence of the class fimbriimonadia in the phylum armatimonadetes.</title>
        <authorList>
            <person name="Hu Z.Y."/>
            <person name="Wang Y.Z."/>
            <person name="Im W.T."/>
            <person name="Wang S.Y."/>
            <person name="Zhao G.P."/>
            <person name="Zheng H.J."/>
            <person name="Quan Z.X."/>
        </authorList>
    </citation>
    <scope>NUCLEOTIDE SEQUENCE [LARGE SCALE GENOMIC DNA]</scope>
    <source>
        <strain evidence="5">Gsoil 348</strain>
    </source>
</reference>
<dbReference type="InterPro" id="IPR017853">
    <property type="entry name" value="GH"/>
</dbReference>
<dbReference type="STRING" id="661478.OP10G_0371"/>
<evidence type="ECO:0000313" key="6">
    <source>
        <dbReference type="Proteomes" id="UP000027982"/>
    </source>
</evidence>
<evidence type="ECO:0000313" key="5">
    <source>
        <dbReference type="EMBL" id="AIE83739.1"/>
    </source>
</evidence>
<dbReference type="EMBL" id="CP007139">
    <property type="protein sequence ID" value="AIE83739.1"/>
    <property type="molecule type" value="Genomic_DNA"/>
</dbReference>
<evidence type="ECO:0000256" key="2">
    <source>
        <dbReference type="ARBA" id="ARBA00022801"/>
    </source>
</evidence>
<dbReference type="Gene3D" id="3.20.20.70">
    <property type="entry name" value="Aldolase class I"/>
    <property type="match status" value="1"/>
</dbReference>
<dbReference type="PANTHER" id="PTHR11452">
    <property type="entry name" value="ALPHA-GALACTOSIDASE/ALPHA-N-ACETYLGALACTOSAMINIDASE"/>
    <property type="match status" value="1"/>
</dbReference>
<keyword evidence="3" id="KW-0326">Glycosidase</keyword>
<dbReference type="Proteomes" id="UP000027982">
    <property type="component" value="Chromosome"/>
</dbReference>
<dbReference type="InterPro" id="IPR041233">
    <property type="entry name" value="Melibiase_C"/>
</dbReference>
<dbReference type="AlphaFoldDB" id="A0A068NQ53"/>
<organism evidence="5 6">
    <name type="scientific">Fimbriimonas ginsengisoli Gsoil 348</name>
    <dbReference type="NCBI Taxonomy" id="661478"/>
    <lineage>
        <taxon>Bacteria</taxon>
        <taxon>Bacillati</taxon>
        <taxon>Armatimonadota</taxon>
        <taxon>Fimbriimonadia</taxon>
        <taxon>Fimbriimonadales</taxon>
        <taxon>Fimbriimonadaceae</taxon>
        <taxon>Fimbriimonas</taxon>
    </lineage>
</organism>
<dbReference type="PANTHER" id="PTHR11452:SF75">
    <property type="entry name" value="ALPHA-GALACTOSIDASE MEL1"/>
    <property type="match status" value="1"/>
</dbReference>
<dbReference type="SUPFAM" id="SSF51445">
    <property type="entry name" value="(Trans)glycosidases"/>
    <property type="match status" value="1"/>
</dbReference>
<dbReference type="Pfam" id="PF17801">
    <property type="entry name" value="Melibiase_C"/>
    <property type="match status" value="1"/>
</dbReference>
<keyword evidence="6" id="KW-1185">Reference proteome</keyword>
<dbReference type="InterPro" id="IPR013785">
    <property type="entry name" value="Aldolase_TIM"/>
</dbReference>
<evidence type="ECO:0000259" key="4">
    <source>
        <dbReference type="Pfam" id="PF17801"/>
    </source>
</evidence>
<accession>A0A068NQ53</accession>
<dbReference type="InterPro" id="IPR002241">
    <property type="entry name" value="Glyco_hydro_27"/>
</dbReference>
<sequence length="519" mass="57907">MNSLFVPYDNDMYFRYRSDGWGEKDGSYEVGALYDDASRHGLVVGSVEHDTWKSAVRFKRDGGLRAFAGVASKYTHDSQPHGTVTGKVVSSPRMVVGFYDEWRAGLERFGELNALVKPALGWKGSVPFGWNSWSGHKNKVTAKDADAATEFLQKELPGFRSGGIAYINFDSYWDNLTRDQRVAFVRKAHAAGLKAGIYWTPFTGWGGLERTEGKYTFRDMTIKDAKGEPLPMLDGGWPLDPTHPATLARIDRELKDFVDQGFDYVKLDFLSHGALEGRHFDPKIETGTQAYAVGMQRIVDDLSPKRIGRPFFISLSIAPMFPHGYGHSRRISCDAFANIGASEYLLNSTSYGWWPGGRLYRFNDPDSACVYQTLDESPVTEAEARTRFTASVISGGLMMEGDNLTNPRARDRVKRIFSNREILDLARRTPGFRPVDGDTGSNAGDAFVWSHGAGLYLAVFNFDPIHPKRRTIPLARLGLRGARWKVHDLWTGSDRMIDGDPVLQLAPMDSALVYLSAAK</sequence>
<protein>
    <submittedName>
        <fullName evidence="5">Alpha-galactosidase</fullName>
    </submittedName>
</protein>
<gene>
    <name evidence="5" type="ORF">OP10G_0371</name>
</gene>
<evidence type="ECO:0000256" key="1">
    <source>
        <dbReference type="ARBA" id="ARBA00009743"/>
    </source>
</evidence>
<dbReference type="KEGG" id="fgi:OP10G_0371"/>
<name>A0A068NQ53_FIMGI</name>
<feature type="domain" description="Alpha galactosidase C-terminal" evidence="4">
    <location>
        <begin position="455"/>
        <end position="513"/>
    </location>
</feature>
<dbReference type="HOGENOM" id="CLU_015704_0_0_0"/>
<keyword evidence="2" id="KW-0378">Hydrolase</keyword>
<dbReference type="GO" id="GO:0005975">
    <property type="term" value="P:carbohydrate metabolic process"/>
    <property type="evidence" value="ECO:0007669"/>
    <property type="project" value="InterPro"/>
</dbReference>